<name>B0MRD8_9FIRM</name>
<evidence type="ECO:0000256" key="2">
    <source>
        <dbReference type="ARBA" id="ARBA00022801"/>
    </source>
</evidence>
<dbReference type="AlphaFoldDB" id="B0MRD8"/>
<organism evidence="4 5">
    <name type="scientific">[Eubacterium] siraeum DSM 15702</name>
    <dbReference type="NCBI Taxonomy" id="428128"/>
    <lineage>
        <taxon>Bacteria</taxon>
        <taxon>Bacillati</taxon>
        <taxon>Bacillota</taxon>
        <taxon>Clostridia</taxon>
        <taxon>Eubacteriales</taxon>
        <taxon>Oscillospiraceae</taxon>
        <taxon>Oscillospiraceae incertae sedis</taxon>
    </lineage>
</organism>
<reference evidence="4" key="2">
    <citation type="submission" date="2014-06" db="EMBL/GenBank/DDBJ databases">
        <title>Draft genome sequence of Eubacterium siraeum (DSM 15702).</title>
        <authorList>
            <person name="Sudarsanam P."/>
            <person name="Ley R."/>
            <person name="Guruge J."/>
            <person name="Turnbaugh P.J."/>
            <person name="Mahowald M."/>
            <person name="Liep D."/>
            <person name="Gordon J."/>
        </authorList>
    </citation>
    <scope>NUCLEOTIDE SEQUENCE</scope>
    <source>
        <strain evidence="4">DSM 15702</strain>
    </source>
</reference>
<dbReference type="EMBL" id="ABCA03000054">
    <property type="protein sequence ID" value="EDR99794.1"/>
    <property type="molecule type" value="Genomic_DNA"/>
</dbReference>
<keyword evidence="5" id="KW-1185">Reference proteome</keyword>
<feature type="domain" description="Isochorismatase-like" evidence="3">
    <location>
        <begin position="6"/>
        <end position="154"/>
    </location>
</feature>
<evidence type="ECO:0000313" key="5">
    <source>
        <dbReference type="Proteomes" id="UP000005326"/>
    </source>
</evidence>
<protein>
    <submittedName>
        <fullName evidence="4">Isochorismatase family protein</fullName>
        <ecNumber evidence="4">3.-.-.-</ecNumber>
    </submittedName>
</protein>
<evidence type="ECO:0000256" key="1">
    <source>
        <dbReference type="ARBA" id="ARBA00006336"/>
    </source>
</evidence>
<dbReference type="InterPro" id="IPR000868">
    <property type="entry name" value="Isochorismatase-like_dom"/>
</dbReference>
<gene>
    <name evidence="4" type="ORF">EUBSIR_02410</name>
</gene>
<keyword evidence="2 4" id="KW-0378">Hydrolase</keyword>
<dbReference type="InterPro" id="IPR036380">
    <property type="entry name" value="Isochorismatase-like_sf"/>
</dbReference>
<evidence type="ECO:0000313" key="4">
    <source>
        <dbReference type="EMBL" id="EDR99794.1"/>
    </source>
</evidence>
<evidence type="ECO:0000259" key="3">
    <source>
        <dbReference type="Pfam" id="PF00857"/>
    </source>
</evidence>
<sequence>MSNKKALIVVDMQNDYLWNRRKKMFSYNTPELVNAVNSLISEFSERGDDVIYVGQVFPNIITNKWFIGFSIKGTSGAEIYPDVDIVSDNYFEKNLPNSFTLRSFKSFVTTKEYSEITVCGLDLCGCVGATAKGAIKTGMAVKLSEAATGCRFGKEKANRMKKDLISLGVKIIK</sequence>
<accession>B0MRD8</accession>
<reference evidence="4" key="1">
    <citation type="submission" date="2007-10" db="EMBL/GenBank/DDBJ databases">
        <authorList>
            <person name="Fulton L."/>
            <person name="Clifton S."/>
            <person name="Fulton B."/>
            <person name="Xu J."/>
            <person name="Minx P."/>
            <person name="Pepin K.H."/>
            <person name="Johnson M."/>
            <person name="Thiruvilangam P."/>
            <person name="Bhonagiri V."/>
            <person name="Nash W.E."/>
            <person name="Mardis E.R."/>
            <person name="Wilson R.K."/>
        </authorList>
    </citation>
    <scope>NUCLEOTIDE SEQUENCE [LARGE SCALE GENOMIC DNA]</scope>
    <source>
        <strain evidence="4">DSM 15702</strain>
    </source>
</reference>
<comment type="similarity">
    <text evidence="1">Belongs to the isochorismatase family.</text>
</comment>
<dbReference type="PANTHER" id="PTHR43540">
    <property type="entry name" value="PEROXYUREIDOACRYLATE/UREIDOACRYLATE AMIDOHYDROLASE-RELATED"/>
    <property type="match status" value="1"/>
</dbReference>
<dbReference type="GO" id="GO:0016787">
    <property type="term" value="F:hydrolase activity"/>
    <property type="evidence" value="ECO:0007669"/>
    <property type="project" value="UniProtKB-KW"/>
</dbReference>
<dbReference type="Pfam" id="PF00857">
    <property type="entry name" value="Isochorismatase"/>
    <property type="match status" value="1"/>
</dbReference>
<dbReference type="SUPFAM" id="SSF52499">
    <property type="entry name" value="Isochorismatase-like hydrolases"/>
    <property type="match status" value="1"/>
</dbReference>
<dbReference type="Proteomes" id="UP000005326">
    <property type="component" value="Unassembled WGS sequence"/>
</dbReference>
<dbReference type="CDD" id="cd00431">
    <property type="entry name" value="cysteine_hydrolases"/>
    <property type="match status" value="1"/>
</dbReference>
<dbReference type="EC" id="3.-.-.-" evidence="4"/>
<proteinExistence type="inferred from homology"/>
<dbReference type="Gene3D" id="3.40.50.850">
    <property type="entry name" value="Isochorismatase-like"/>
    <property type="match status" value="1"/>
</dbReference>
<comment type="caution">
    <text evidence="4">The sequence shown here is derived from an EMBL/GenBank/DDBJ whole genome shotgun (WGS) entry which is preliminary data.</text>
</comment>
<dbReference type="InterPro" id="IPR050272">
    <property type="entry name" value="Isochorismatase-like_hydrls"/>
</dbReference>
<dbReference type="PANTHER" id="PTHR43540:SF1">
    <property type="entry name" value="ISOCHORISMATASE HYDROLASE"/>
    <property type="match status" value="1"/>
</dbReference>